<dbReference type="InterPro" id="IPR006797">
    <property type="entry name" value="PRELI/MSF1_dom"/>
</dbReference>
<dbReference type="GO" id="GO:0006397">
    <property type="term" value="P:mRNA processing"/>
    <property type="evidence" value="ECO:0007669"/>
    <property type="project" value="UniProtKB-KW"/>
</dbReference>
<comment type="subcellular location">
    <subcellularLocation>
        <location evidence="2">Cytoplasm</location>
    </subcellularLocation>
    <subcellularLocation>
        <location evidence="1">Nucleus</location>
    </subcellularLocation>
</comment>
<dbReference type="GO" id="GO:0005634">
    <property type="term" value="C:nucleus"/>
    <property type="evidence" value="ECO:0007669"/>
    <property type="project" value="UniProtKB-SubCell"/>
</dbReference>
<organism evidence="11">
    <name type="scientific">Theileria annulata</name>
    <dbReference type="NCBI Taxonomy" id="5874"/>
    <lineage>
        <taxon>Eukaryota</taxon>
        <taxon>Sar</taxon>
        <taxon>Alveolata</taxon>
        <taxon>Apicomplexa</taxon>
        <taxon>Aconoidasida</taxon>
        <taxon>Piroplasmida</taxon>
        <taxon>Theileriidae</taxon>
        <taxon>Theileria</taxon>
    </lineage>
</organism>
<gene>
    <name evidence="12" type="ORF">TAT_000278000</name>
    <name evidence="11" type="ORF">TAV_000278100</name>
</gene>
<reference evidence="11" key="1">
    <citation type="submission" date="2018-07" db="EMBL/GenBank/DDBJ databases">
        <authorList>
            <person name="Quirk P.G."/>
            <person name="Krulwich T.A."/>
        </authorList>
    </citation>
    <scope>NUCLEOTIDE SEQUENCE</scope>
    <source>
        <strain evidence="11">Anand</strain>
    </source>
</reference>
<dbReference type="PANTHER" id="PTHR12786:SF1">
    <property type="entry name" value="SPLICING REGULATOR SDE2"/>
    <property type="match status" value="1"/>
</dbReference>
<dbReference type="GO" id="GO:0005737">
    <property type="term" value="C:cytoplasm"/>
    <property type="evidence" value="ECO:0007669"/>
    <property type="project" value="UniProtKB-SubCell"/>
</dbReference>
<dbReference type="GO" id="GO:0008380">
    <property type="term" value="P:RNA splicing"/>
    <property type="evidence" value="ECO:0007669"/>
    <property type="project" value="UniProtKB-KW"/>
</dbReference>
<dbReference type="AlphaFoldDB" id="A0A3B0N9G8"/>
<feature type="domain" description="SDE2-like" evidence="10">
    <location>
        <begin position="113"/>
        <end position="210"/>
    </location>
</feature>
<sequence length="399" mass="45896">MSTNLLIDLPSGPSECFQLSSESLKLLGFNPEDLLYKHYCSPEDHCRASYPCFKSDVFNRVVSKLYNVNLEKFYLLINGKLNNKKENNKNLNLDNNSNPKDFINVTVLYKLLGGKGGFGKILKTQASKKRQSNNLDSCRNLQGQRIRNVRLSSQMDKWKESESVREKLGDDIYKLPKKEKPSENIKSVNFCDPKYVETVKKEVSKVKETVLRGFDKKLEKESENFKLCEELESKRSTLIDTCLDCGFWRKSPSKYLPYIKNVYTISATVNTDQKSLKVNRIYHVMFNFPYLIIGNNQEYYLLEESIVDLDKRKLSYNIRGLSPDYYIYSESSSFKESSNPGVTDFSSSIDIKIRGFGIMNLPLEKFCKNAIFESISRSNDFNAMVESISSSLSESHVKT</sequence>
<keyword evidence="6" id="KW-0508">mRNA splicing</keyword>
<dbReference type="Pfam" id="PF22782">
    <property type="entry name" value="SDE2"/>
    <property type="match status" value="1"/>
</dbReference>
<keyword evidence="7" id="KW-0539">Nucleus</keyword>
<dbReference type="EMBL" id="UIVS01000003">
    <property type="protein sequence ID" value="SVP92981.1"/>
    <property type="molecule type" value="Genomic_DNA"/>
</dbReference>
<evidence type="ECO:0000313" key="12">
    <source>
        <dbReference type="EMBL" id="SVP93785.1"/>
    </source>
</evidence>
<keyword evidence="5" id="KW-0507">mRNA processing</keyword>
<evidence type="ECO:0000256" key="6">
    <source>
        <dbReference type="ARBA" id="ARBA00023187"/>
    </source>
</evidence>
<evidence type="ECO:0000256" key="3">
    <source>
        <dbReference type="ARBA" id="ARBA00008726"/>
    </source>
</evidence>
<proteinExistence type="inferred from homology"/>
<dbReference type="PANTHER" id="PTHR12786">
    <property type="entry name" value="SPLICING FACTOR SF3A-RELATED"/>
    <property type="match status" value="1"/>
</dbReference>
<dbReference type="InterPro" id="IPR053822">
    <property type="entry name" value="SDE2-like_dom"/>
</dbReference>
<keyword evidence="8" id="KW-0131">Cell cycle</keyword>
<evidence type="ECO:0000259" key="10">
    <source>
        <dbReference type="Pfam" id="PF22782"/>
    </source>
</evidence>
<evidence type="ECO:0000313" key="11">
    <source>
        <dbReference type="EMBL" id="SVP92981.1"/>
    </source>
</evidence>
<dbReference type="Pfam" id="PF04707">
    <property type="entry name" value="PRELI"/>
    <property type="match status" value="1"/>
</dbReference>
<evidence type="ECO:0000256" key="5">
    <source>
        <dbReference type="ARBA" id="ARBA00022664"/>
    </source>
</evidence>
<comment type="similarity">
    <text evidence="3">Belongs to the SDE2 family.</text>
</comment>
<keyword evidence="4" id="KW-0963">Cytoplasm</keyword>
<accession>A0A3B0N9G8</accession>
<evidence type="ECO:0000256" key="7">
    <source>
        <dbReference type="ARBA" id="ARBA00023242"/>
    </source>
</evidence>
<evidence type="ECO:0000259" key="9">
    <source>
        <dbReference type="Pfam" id="PF04707"/>
    </source>
</evidence>
<evidence type="ECO:0000256" key="1">
    <source>
        <dbReference type="ARBA" id="ARBA00004123"/>
    </source>
</evidence>
<protein>
    <submittedName>
        <fullName evidence="11">Telomere stability and silencing/PRELI-like family, putative</fullName>
    </submittedName>
</protein>
<evidence type="ECO:0000256" key="2">
    <source>
        <dbReference type="ARBA" id="ARBA00004496"/>
    </source>
</evidence>
<dbReference type="VEuPathDB" id="PiroplasmaDB:TA18785"/>
<evidence type="ECO:0000256" key="8">
    <source>
        <dbReference type="ARBA" id="ARBA00023306"/>
    </source>
</evidence>
<dbReference type="EMBL" id="UIVT01000003">
    <property type="protein sequence ID" value="SVP93785.1"/>
    <property type="molecule type" value="Genomic_DNA"/>
</dbReference>
<feature type="domain" description="PRELI/MSF1" evidence="9">
    <location>
        <begin position="247"/>
        <end position="379"/>
    </location>
</feature>
<name>A0A3B0N9G8_THEAN</name>
<evidence type="ECO:0000256" key="4">
    <source>
        <dbReference type="ARBA" id="ARBA00022490"/>
    </source>
</evidence>
<dbReference type="InterPro" id="IPR051421">
    <property type="entry name" value="RNA_Proc_DNA_Dmg_Regulator"/>
</dbReference>